<dbReference type="EMBL" id="WOCE01000006">
    <property type="protein sequence ID" value="KAE9612691.1"/>
    <property type="molecule type" value="Genomic_DNA"/>
</dbReference>
<dbReference type="PROSITE" id="PS50294">
    <property type="entry name" value="WD_REPEATS_REGION"/>
    <property type="match status" value="2"/>
</dbReference>
<feature type="region of interest" description="Disordered" evidence="7">
    <location>
        <begin position="506"/>
        <end position="564"/>
    </location>
</feature>
<reference evidence="9" key="1">
    <citation type="journal article" date="2020" name="Nat. Commun.">
        <title>Genome sequence of the cluster root forming white lupin.</title>
        <authorList>
            <person name="Hufnagel B."/>
            <person name="Marques A."/>
            <person name="Soriano A."/>
            <person name="Marques L."/>
            <person name="Divol F."/>
            <person name="Doumas P."/>
            <person name="Sallet E."/>
            <person name="Mancinotti D."/>
            <person name="Carrere S."/>
            <person name="Marande W."/>
            <person name="Arribat S."/>
            <person name="Keller J."/>
            <person name="Huneau C."/>
            <person name="Blein T."/>
            <person name="Aime D."/>
            <person name="Laguerre M."/>
            <person name="Taylor J."/>
            <person name="Schubert V."/>
            <person name="Nelson M."/>
            <person name="Geu-Flores F."/>
            <person name="Crespi M."/>
            <person name="Gallardo-Guerrero K."/>
            <person name="Delaux P.-M."/>
            <person name="Salse J."/>
            <person name="Berges H."/>
            <person name="Guyot R."/>
            <person name="Gouzy J."/>
            <person name="Peret B."/>
        </authorList>
    </citation>
    <scope>NUCLEOTIDE SEQUENCE [LARGE SCALE GENOMIC DNA]</scope>
    <source>
        <strain evidence="9">cv. Amiga</strain>
    </source>
</reference>
<dbReference type="Proteomes" id="UP000447434">
    <property type="component" value="Chromosome 6"/>
</dbReference>
<keyword evidence="4" id="KW-0833">Ubl conjugation pathway</keyword>
<dbReference type="PROSITE" id="PS50082">
    <property type="entry name" value="WD_REPEATS_2"/>
    <property type="match status" value="3"/>
</dbReference>
<dbReference type="GO" id="GO:0030674">
    <property type="term" value="F:protein-macromolecule adaptor activity"/>
    <property type="evidence" value="ECO:0007669"/>
    <property type="project" value="TreeGrafter"/>
</dbReference>
<keyword evidence="2 6" id="KW-0853">WD repeat</keyword>
<comment type="caution">
    <text evidence="8">The sequence shown here is derived from an EMBL/GenBank/DDBJ whole genome shotgun (WGS) entry which is preliminary data.</text>
</comment>
<feature type="repeat" description="WD" evidence="6">
    <location>
        <begin position="426"/>
        <end position="459"/>
    </location>
</feature>
<comment type="pathway">
    <text evidence="1">Protein modification; protein ubiquitination.</text>
</comment>
<organism evidence="8 9">
    <name type="scientific">Lupinus albus</name>
    <name type="common">White lupine</name>
    <name type="synonym">Lupinus termis</name>
    <dbReference type="NCBI Taxonomy" id="3870"/>
    <lineage>
        <taxon>Eukaryota</taxon>
        <taxon>Viridiplantae</taxon>
        <taxon>Streptophyta</taxon>
        <taxon>Embryophyta</taxon>
        <taxon>Tracheophyta</taxon>
        <taxon>Spermatophyta</taxon>
        <taxon>Magnoliopsida</taxon>
        <taxon>eudicotyledons</taxon>
        <taxon>Gunneridae</taxon>
        <taxon>Pentapetalae</taxon>
        <taxon>rosids</taxon>
        <taxon>fabids</taxon>
        <taxon>Fabales</taxon>
        <taxon>Fabaceae</taxon>
        <taxon>Papilionoideae</taxon>
        <taxon>50 kb inversion clade</taxon>
        <taxon>genistoids sensu lato</taxon>
        <taxon>core genistoids</taxon>
        <taxon>Genisteae</taxon>
        <taxon>Lupinus</taxon>
    </lineage>
</organism>
<keyword evidence="3" id="KW-0677">Repeat</keyword>
<keyword evidence="9" id="KW-1185">Reference proteome</keyword>
<comment type="similarity">
    <text evidence="5">Belongs to the WD repeat cdt2 family.</text>
</comment>
<evidence type="ECO:0000256" key="3">
    <source>
        <dbReference type="ARBA" id="ARBA00022737"/>
    </source>
</evidence>
<sequence>MREKPKEKEREPFFNKFEIPAKLNSLTIFHIHSSLFLSSNSFVHIFQTQNPNSHSLIILSLSLSMENSSIPKQSQSIFTLVASRQLNSFQCRKRPRFDGFVSGFNETAALAVQHDAVNTIPLSLSFCKTSKFSHILALSDEDGYINLFDTRRNLSKSTCYEDNAEKSKICEWVTHHNAVFDVCWIKEDTQILTASGDHTMKLWDVQEKKCIGVLVGHTGSVKSMSSHPTNSDIIVSGSRDGSFRFWDLRCKSTANRFGDPSICTSTEVVKEAHISSQARRVRKSKAASMSITSVLCLKDQVSIATAGAVDSVLKFWDTRNLKTFVTQTCPHPQSTEKKRLHGISSLSQDDSGLFLSASCMDNRIYLYNVLQLEKGPIKYFSGSQIDSFFVKASISPDACHLVSGSSDGKAYVWQVNKPQEKPLALKSHDEGEVTVVDWCPTEIGKLATASDDHTVRIWNKNSYVCDRKFPYSIRRRVLAMPRTECKMLLNSEEMCLKSEHKAFLSNETPRQPIKPDIPITPSKVHTSEGHKDQLSSGFDPTESSEKSPQSTSKSPSSVLSPPSSLKRTIRDYFVASS</sequence>
<feature type="compositionally biased region" description="Low complexity" evidence="7">
    <location>
        <begin position="546"/>
        <end position="564"/>
    </location>
</feature>
<proteinExistence type="inferred from homology"/>
<dbReference type="OrthoDB" id="2096344at2759"/>
<evidence type="ECO:0000256" key="1">
    <source>
        <dbReference type="ARBA" id="ARBA00004906"/>
    </source>
</evidence>
<evidence type="ECO:0000256" key="2">
    <source>
        <dbReference type="ARBA" id="ARBA00022574"/>
    </source>
</evidence>
<dbReference type="PROSITE" id="PS00678">
    <property type="entry name" value="WD_REPEATS_1"/>
    <property type="match status" value="1"/>
</dbReference>
<accession>A0A6A4QFQ7</accession>
<evidence type="ECO:0000256" key="5">
    <source>
        <dbReference type="ARBA" id="ARBA00038344"/>
    </source>
</evidence>
<dbReference type="Pfam" id="PF00400">
    <property type="entry name" value="WD40"/>
    <property type="match status" value="4"/>
</dbReference>
<dbReference type="InterPro" id="IPR001680">
    <property type="entry name" value="WD40_rpt"/>
</dbReference>
<evidence type="ECO:0000313" key="8">
    <source>
        <dbReference type="EMBL" id="KAE9612691.1"/>
    </source>
</evidence>
<dbReference type="Gene3D" id="2.130.10.10">
    <property type="entry name" value="YVTN repeat-like/Quinoprotein amine dehydrogenase"/>
    <property type="match status" value="2"/>
</dbReference>
<dbReference type="PRINTS" id="PR00320">
    <property type="entry name" value="GPROTEINBRPT"/>
</dbReference>
<dbReference type="InterPro" id="IPR019775">
    <property type="entry name" value="WD40_repeat_CS"/>
</dbReference>
<evidence type="ECO:0000313" key="9">
    <source>
        <dbReference type="Proteomes" id="UP000447434"/>
    </source>
</evidence>
<dbReference type="GO" id="GO:0043161">
    <property type="term" value="P:proteasome-mediated ubiquitin-dependent protein catabolic process"/>
    <property type="evidence" value="ECO:0007669"/>
    <property type="project" value="TreeGrafter"/>
</dbReference>
<dbReference type="GO" id="GO:0005634">
    <property type="term" value="C:nucleus"/>
    <property type="evidence" value="ECO:0007669"/>
    <property type="project" value="TreeGrafter"/>
</dbReference>
<dbReference type="PANTHER" id="PTHR22852">
    <property type="entry name" value="LETHAL 2 DENTICLELESS PROTEIN RETINOIC ACID-REGULATED NUCLEAR MATRIX-ASSOCIATED PROTEIN"/>
    <property type="match status" value="1"/>
</dbReference>
<dbReference type="AlphaFoldDB" id="A0A6A4QFQ7"/>
<dbReference type="InterPro" id="IPR015943">
    <property type="entry name" value="WD40/YVTN_repeat-like_dom_sf"/>
</dbReference>
<feature type="repeat" description="WD" evidence="6">
    <location>
        <begin position="172"/>
        <end position="213"/>
    </location>
</feature>
<dbReference type="InterPro" id="IPR020472">
    <property type="entry name" value="WD40_PAC1"/>
</dbReference>
<feature type="repeat" description="WD" evidence="6">
    <location>
        <begin position="214"/>
        <end position="256"/>
    </location>
</feature>
<name>A0A6A4QFQ7_LUPAL</name>
<gene>
    <name evidence="8" type="ORF">Lalb_Chr06g0175761</name>
</gene>
<evidence type="ECO:0000256" key="4">
    <source>
        <dbReference type="ARBA" id="ARBA00022786"/>
    </source>
</evidence>
<dbReference type="SUPFAM" id="SSF50978">
    <property type="entry name" value="WD40 repeat-like"/>
    <property type="match status" value="1"/>
</dbReference>
<dbReference type="PANTHER" id="PTHR22852:SF0">
    <property type="entry name" value="DENTICLELESS PROTEIN HOMOLOG"/>
    <property type="match status" value="1"/>
</dbReference>
<dbReference type="InterPro" id="IPR051865">
    <property type="entry name" value="WD-repeat_CDT2_adapter"/>
</dbReference>
<dbReference type="InterPro" id="IPR036322">
    <property type="entry name" value="WD40_repeat_dom_sf"/>
</dbReference>
<evidence type="ECO:0000256" key="6">
    <source>
        <dbReference type="PROSITE-ProRule" id="PRU00221"/>
    </source>
</evidence>
<protein>
    <submittedName>
        <fullName evidence="8">Putative transcription factor WD40-like family</fullName>
    </submittedName>
</protein>
<evidence type="ECO:0000256" key="7">
    <source>
        <dbReference type="SAM" id="MobiDB-lite"/>
    </source>
</evidence>
<dbReference type="SMART" id="SM00320">
    <property type="entry name" value="WD40"/>
    <property type="match status" value="7"/>
</dbReference>